<organism evidence="5 6">
    <name type="scientific">Gelidibacter gilvus</name>
    <dbReference type="NCBI Taxonomy" id="59602"/>
    <lineage>
        <taxon>Bacteria</taxon>
        <taxon>Pseudomonadati</taxon>
        <taxon>Bacteroidota</taxon>
        <taxon>Flavobacteriia</taxon>
        <taxon>Flavobacteriales</taxon>
        <taxon>Flavobacteriaceae</taxon>
        <taxon>Gelidibacter</taxon>
    </lineage>
</organism>
<comment type="caution">
    <text evidence="2">Lacks conserved residue(s) required for the propagation of feature annotation.</text>
</comment>
<evidence type="ECO:0000256" key="3">
    <source>
        <dbReference type="SAM" id="SignalP"/>
    </source>
</evidence>
<dbReference type="SUPFAM" id="SSF52151">
    <property type="entry name" value="FabD/lysophospholipase-like"/>
    <property type="match status" value="1"/>
</dbReference>
<dbReference type="AlphaFoldDB" id="A0A4Q0XIM7"/>
<evidence type="ECO:0000313" key="5">
    <source>
        <dbReference type="EMBL" id="RXJ51495.1"/>
    </source>
</evidence>
<feature type="active site" description="Nucleophile" evidence="2">
    <location>
        <position position="72"/>
    </location>
</feature>
<evidence type="ECO:0000256" key="2">
    <source>
        <dbReference type="PROSITE-ProRule" id="PRU01161"/>
    </source>
</evidence>
<proteinExistence type="predicted"/>
<dbReference type="InterPro" id="IPR016035">
    <property type="entry name" value="Acyl_Trfase/lysoPLipase"/>
</dbReference>
<protein>
    <recommendedName>
        <fullName evidence="4">PNPLA domain-containing protein</fullName>
    </recommendedName>
</protein>
<evidence type="ECO:0000313" key="6">
    <source>
        <dbReference type="Proteomes" id="UP000289792"/>
    </source>
</evidence>
<reference evidence="5 6" key="1">
    <citation type="submission" date="2019-01" db="EMBL/GenBank/DDBJ databases">
        <title>Genome sequence of the Antarctic species Gelidibacter gilvus ACAM 158(T).</title>
        <authorList>
            <person name="Bowman J.P."/>
        </authorList>
    </citation>
    <scope>NUCLEOTIDE SEQUENCE [LARGE SCALE GENOMIC DNA]</scope>
    <source>
        <strain evidence="5 6">IC158</strain>
    </source>
</reference>
<keyword evidence="6" id="KW-1185">Reference proteome</keyword>
<gene>
    <name evidence="5" type="ORF">ESZ48_06420</name>
</gene>
<keyword evidence="3" id="KW-0732">Signal</keyword>
<evidence type="ECO:0000259" key="4">
    <source>
        <dbReference type="PROSITE" id="PS51635"/>
    </source>
</evidence>
<feature type="short sequence motif" description="GXSXG" evidence="2">
    <location>
        <begin position="70"/>
        <end position="74"/>
    </location>
</feature>
<dbReference type="Gene3D" id="3.40.1090.10">
    <property type="entry name" value="Cytosolic phospholipase A2 catalytic domain"/>
    <property type="match status" value="1"/>
</dbReference>
<dbReference type="RefSeq" id="WP_129016493.1">
    <property type="nucleotide sequence ID" value="NZ_SDDZ01000002.1"/>
</dbReference>
<feature type="active site" description="Proton acceptor" evidence="2">
    <location>
        <position position="294"/>
    </location>
</feature>
<feature type="short sequence motif" description="DGA/G" evidence="2">
    <location>
        <begin position="294"/>
        <end position="296"/>
    </location>
</feature>
<feature type="chain" id="PRO_5020906046" description="PNPLA domain-containing protein" evidence="3">
    <location>
        <begin position="24"/>
        <end position="572"/>
    </location>
</feature>
<comment type="caution">
    <text evidence="5">The sequence shown here is derived from an EMBL/GenBank/DDBJ whole genome shotgun (WGS) entry which is preliminary data.</text>
</comment>
<evidence type="ECO:0000256" key="1">
    <source>
        <dbReference type="ARBA" id="ARBA00023098"/>
    </source>
</evidence>
<keyword evidence="2" id="KW-0442">Lipid degradation</keyword>
<keyword evidence="2" id="KW-0378">Hydrolase</keyword>
<accession>A0A4Q0XIM7</accession>
<feature type="domain" description="PNPLA" evidence="4">
    <location>
        <begin position="11"/>
        <end position="307"/>
    </location>
</feature>
<sequence length="572" mass="64446">MSATPKFKICLTLAGAVSAGSFAGGVMDYLLETLELWEKAKIKNRNLGIDHPEYDASIPMHDVEIDVISGASAGGITGALTLLNLVDDTYRPANKDNPLGKNNRFYQSWVEMGDDAKSDTFEKLLSNTDIKKGEKPESLLNSQPIDEIANNALVLKNLQPYPSYISDSLDLVLTTTNLRGLNFKISFGGNDQSNTEITSHAGFFRYRLANSIYQRGIPDGNALYYVLDLNNSKDMGYLKEATLSTAAFPIGLKSREVAISKKYVERYPHYLFGDKLGITPVINDNPVYKFNSIDGGLINNEPFAIALKVLKEKNLAEVLRDRYAVIMVDPFPNKDNDIEPKNPERDLISIAKGMFKALRNQTMFNQDGILEALDQSNHTKYLIEPVRKTQSQGKMVRAENDLASAPFSGFAGFLDKSFRQHDYQLGRQNCQSFLRYYFAVPEPDIQERLGNYPQETAFKRFSYNEIQGEVSSPLLLPIIPDMRVVEAATNTYDIENFGSDAELKYPLYPYISQKNFEQKYKALLKKRIEAVSNALVDNFFFSIANRLFIRAKLYKKLSELIANELRNAGLFK</sequence>
<dbReference type="Proteomes" id="UP000289792">
    <property type="component" value="Unassembled WGS sequence"/>
</dbReference>
<dbReference type="InterPro" id="IPR002641">
    <property type="entry name" value="PNPLA_dom"/>
</dbReference>
<dbReference type="OrthoDB" id="1488362at2"/>
<name>A0A4Q0XIM7_9FLAO</name>
<dbReference type="GO" id="GO:0016787">
    <property type="term" value="F:hydrolase activity"/>
    <property type="evidence" value="ECO:0007669"/>
    <property type="project" value="UniProtKB-UniRule"/>
</dbReference>
<keyword evidence="1 2" id="KW-0443">Lipid metabolism</keyword>
<dbReference type="PROSITE" id="PS51635">
    <property type="entry name" value="PNPLA"/>
    <property type="match status" value="1"/>
</dbReference>
<feature type="signal peptide" evidence="3">
    <location>
        <begin position="1"/>
        <end position="23"/>
    </location>
</feature>
<dbReference type="GO" id="GO:0016042">
    <property type="term" value="P:lipid catabolic process"/>
    <property type="evidence" value="ECO:0007669"/>
    <property type="project" value="UniProtKB-UniRule"/>
</dbReference>
<dbReference type="EMBL" id="SDDZ01000002">
    <property type="protein sequence ID" value="RXJ51495.1"/>
    <property type="molecule type" value="Genomic_DNA"/>
</dbReference>